<reference evidence="3" key="2">
    <citation type="submission" date="2015-01" db="EMBL/GenBank/DDBJ databases">
        <title>Evolutionary Origins and Diversification of the Mycorrhizal Mutualists.</title>
        <authorList>
            <consortium name="DOE Joint Genome Institute"/>
            <consortium name="Mycorrhizal Genomics Consortium"/>
            <person name="Kohler A."/>
            <person name="Kuo A."/>
            <person name="Nagy L.G."/>
            <person name="Floudas D."/>
            <person name="Copeland A."/>
            <person name="Barry K.W."/>
            <person name="Cichocki N."/>
            <person name="Veneault-Fourrey C."/>
            <person name="LaButti K."/>
            <person name="Lindquist E.A."/>
            <person name="Lipzen A."/>
            <person name="Lundell T."/>
            <person name="Morin E."/>
            <person name="Murat C."/>
            <person name="Riley R."/>
            <person name="Ohm R."/>
            <person name="Sun H."/>
            <person name="Tunlid A."/>
            <person name="Henrissat B."/>
            <person name="Grigoriev I.V."/>
            <person name="Hibbett D.S."/>
            <person name="Martin F."/>
        </authorList>
    </citation>
    <scope>NUCLEOTIDE SEQUENCE [LARGE SCALE GENOMIC DNA]</scope>
    <source>
        <strain evidence="3">LaAM-08-1</strain>
    </source>
</reference>
<dbReference type="HOGENOM" id="CLU_3069105_0_0_1"/>
<evidence type="ECO:0000256" key="1">
    <source>
        <dbReference type="SAM" id="MobiDB-lite"/>
    </source>
</evidence>
<evidence type="ECO:0000313" key="3">
    <source>
        <dbReference type="Proteomes" id="UP000054477"/>
    </source>
</evidence>
<name>A0A0C9XVW1_9AGAR</name>
<organism evidence="2 3">
    <name type="scientific">Laccaria amethystina LaAM-08-1</name>
    <dbReference type="NCBI Taxonomy" id="1095629"/>
    <lineage>
        <taxon>Eukaryota</taxon>
        <taxon>Fungi</taxon>
        <taxon>Dikarya</taxon>
        <taxon>Basidiomycota</taxon>
        <taxon>Agaricomycotina</taxon>
        <taxon>Agaricomycetes</taxon>
        <taxon>Agaricomycetidae</taxon>
        <taxon>Agaricales</taxon>
        <taxon>Agaricineae</taxon>
        <taxon>Hydnangiaceae</taxon>
        <taxon>Laccaria</taxon>
    </lineage>
</organism>
<sequence>MATVQRVPAMSTVHGDDMAHQMRPSSHPPTTAMSLPRPLPPLVMTTAHDNGHVTTMETGGQQ</sequence>
<protein>
    <submittedName>
        <fullName evidence="2">Uncharacterized protein</fullName>
    </submittedName>
</protein>
<proteinExistence type="predicted"/>
<dbReference type="EMBL" id="KN838633">
    <property type="protein sequence ID" value="KIK00078.1"/>
    <property type="molecule type" value="Genomic_DNA"/>
</dbReference>
<dbReference type="OrthoDB" id="3091444at2759"/>
<feature type="region of interest" description="Disordered" evidence="1">
    <location>
        <begin position="1"/>
        <end position="40"/>
    </location>
</feature>
<reference evidence="2 3" key="1">
    <citation type="submission" date="2014-04" db="EMBL/GenBank/DDBJ databases">
        <authorList>
            <consortium name="DOE Joint Genome Institute"/>
            <person name="Kuo A."/>
            <person name="Kohler A."/>
            <person name="Nagy L.G."/>
            <person name="Floudas D."/>
            <person name="Copeland A."/>
            <person name="Barry K.W."/>
            <person name="Cichocki N."/>
            <person name="Veneault-Fourrey C."/>
            <person name="LaButti K."/>
            <person name="Lindquist E.A."/>
            <person name="Lipzen A."/>
            <person name="Lundell T."/>
            <person name="Morin E."/>
            <person name="Murat C."/>
            <person name="Sun H."/>
            <person name="Tunlid A."/>
            <person name="Henrissat B."/>
            <person name="Grigoriev I.V."/>
            <person name="Hibbett D.S."/>
            <person name="Martin F."/>
            <person name="Nordberg H.P."/>
            <person name="Cantor M.N."/>
            <person name="Hua S.X."/>
        </authorList>
    </citation>
    <scope>NUCLEOTIDE SEQUENCE [LARGE SCALE GENOMIC DNA]</scope>
    <source>
        <strain evidence="2 3">LaAM-08-1</strain>
    </source>
</reference>
<evidence type="ECO:0000313" key="2">
    <source>
        <dbReference type="EMBL" id="KIK00078.1"/>
    </source>
</evidence>
<accession>A0A0C9XVW1</accession>
<dbReference type="AlphaFoldDB" id="A0A0C9XVW1"/>
<keyword evidence="3" id="KW-1185">Reference proteome</keyword>
<gene>
    <name evidence="2" type="ORF">K443DRAFT_101046</name>
</gene>
<dbReference type="Proteomes" id="UP000054477">
    <property type="component" value="Unassembled WGS sequence"/>
</dbReference>